<dbReference type="Proteomes" id="UP000051717">
    <property type="component" value="Unassembled WGS sequence"/>
</dbReference>
<evidence type="ECO:0000313" key="1">
    <source>
        <dbReference type="EMBL" id="KPK68171.1"/>
    </source>
</evidence>
<comment type="caution">
    <text evidence="1">The sequence shown here is derived from an EMBL/GenBank/DDBJ whole genome shotgun (WGS) entry which is preliminary data.</text>
</comment>
<protein>
    <submittedName>
        <fullName evidence="1">Uncharacterized protein</fullName>
    </submittedName>
</protein>
<organism evidence="1 2">
    <name type="scientific">candidate division TA06 bacterium SM23_40</name>
    <dbReference type="NCBI Taxonomy" id="1703774"/>
    <lineage>
        <taxon>Bacteria</taxon>
        <taxon>Bacteria division TA06</taxon>
    </lineage>
</organism>
<evidence type="ECO:0000313" key="2">
    <source>
        <dbReference type="Proteomes" id="UP000051717"/>
    </source>
</evidence>
<proteinExistence type="predicted"/>
<gene>
    <name evidence="1" type="ORF">AMJ82_08905</name>
</gene>
<reference evidence="1 2" key="1">
    <citation type="journal article" date="2015" name="Microbiome">
        <title>Genomic resolution of linkages in carbon, nitrogen, and sulfur cycling among widespread estuary sediment bacteria.</title>
        <authorList>
            <person name="Baker B.J."/>
            <person name="Lazar C.S."/>
            <person name="Teske A.P."/>
            <person name="Dick G.J."/>
        </authorList>
    </citation>
    <scope>NUCLEOTIDE SEQUENCE [LARGE SCALE GENOMIC DNA]</scope>
    <source>
        <strain evidence="1">SM23_40</strain>
    </source>
</reference>
<sequence length="142" mass="15566">MRPNKKKIGCCTLCGKEVFEILSRYPQDHPLAGEPRKLGKPLESARRVDLVLIGGSTASVTVCSSCEVSDKTLPRLWKICSDASGQEITEPDRRAAKGIRQLKEEQYHAVVASAIRIAADLPISILSNSSWKEIYDIAARTG</sequence>
<dbReference type="AlphaFoldDB" id="A0A0S8G7P4"/>
<dbReference type="EMBL" id="LJUI01000087">
    <property type="protein sequence ID" value="KPK68171.1"/>
    <property type="molecule type" value="Genomic_DNA"/>
</dbReference>
<name>A0A0S8G7P4_UNCT6</name>
<accession>A0A0S8G7P4</accession>